<gene>
    <name evidence="10" type="ORF">BCON_0150g00250</name>
</gene>
<evidence type="ECO:0000256" key="4">
    <source>
        <dbReference type="ARBA" id="ARBA00022801"/>
    </source>
</evidence>
<keyword evidence="11" id="KW-1185">Reference proteome</keyword>
<feature type="region of interest" description="Disordered" evidence="8">
    <location>
        <begin position="554"/>
        <end position="658"/>
    </location>
</feature>
<feature type="transmembrane region" description="Helical" evidence="9">
    <location>
        <begin position="138"/>
        <end position="155"/>
    </location>
</feature>
<dbReference type="InterPro" id="IPR006639">
    <property type="entry name" value="Preselin/SPP"/>
</dbReference>
<evidence type="ECO:0008006" key="12">
    <source>
        <dbReference type="Google" id="ProtNLM"/>
    </source>
</evidence>
<feature type="region of interest" description="Disordered" evidence="8">
    <location>
        <begin position="45"/>
        <end position="76"/>
    </location>
</feature>
<evidence type="ECO:0000256" key="5">
    <source>
        <dbReference type="ARBA" id="ARBA00022824"/>
    </source>
</evidence>
<dbReference type="GO" id="GO:0042500">
    <property type="term" value="F:aspartic endopeptidase activity, intramembrane cleaving"/>
    <property type="evidence" value="ECO:0007669"/>
    <property type="project" value="InterPro"/>
</dbReference>
<dbReference type="PANTHER" id="PTHR12174:SF23">
    <property type="entry name" value="MINOR HISTOCOMPATIBILITY ANTIGEN H13"/>
    <property type="match status" value="1"/>
</dbReference>
<keyword evidence="4" id="KW-0378">Hydrolase</keyword>
<dbReference type="GO" id="GO:0098554">
    <property type="term" value="C:cytoplasmic side of endoplasmic reticulum membrane"/>
    <property type="evidence" value="ECO:0007669"/>
    <property type="project" value="TreeGrafter"/>
</dbReference>
<keyword evidence="5" id="KW-0256">Endoplasmic reticulum</keyword>
<comment type="similarity">
    <text evidence="2">Belongs to the peptidase A22B family.</text>
</comment>
<feature type="transmembrane region" description="Helical" evidence="9">
    <location>
        <begin position="268"/>
        <end position="288"/>
    </location>
</feature>
<evidence type="ECO:0000256" key="9">
    <source>
        <dbReference type="SAM" id="Phobius"/>
    </source>
</evidence>
<feature type="compositionally biased region" description="Basic and acidic residues" evidence="8">
    <location>
        <begin position="638"/>
        <end position="658"/>
    </location>
</feature>
<dbReference type="AlphaFoldDB" id="A0A4Z1I4W7"/>
<keyword evidence="7 9" id="KW-0472">Membrane</keyword>
<evidence type="ECO:0000256" key="1">
    <source>
        <dbReference type="ARBA" id="ARBA00004477"/>
    </source>
</evidence>
<feature type="transmembrane region" description="Helical" evidence="9">
    <location>
        <begin position="229"/>
        <end position="248"/>
    </location>
</feature>
<feature type="transmembrane region" description="Helical" evidence="9">
    <location>
        <begin position="85"/>
        <end position="103"/>
    </location>
</feature>
<dbReference type="EMBL" id="PQXN01000150">
    <property type="protein sequence ID" value="TGO51993.1"/>
    <property type="molecule type" value="Genomic_DNA"/>
</dbReference>
<feature type="transmembrane region" description="Helical" evidence="9">
    <location>
        <begin position="115"/>
        <end position="132"/>
    </location>
</feature>
<protein>
    <recommendedName>
        <fullName evidence="12">Signal peptide peptidase</fullName>
    </recommendedName>
</protein>
<evidence type="ECO:0000256" key="7">
    <source>
        <dbReference type="ARBA" id="ARBA00023136"/>
    </source>
</evidence>
<name>A0A4Z1I4W7_9HELO</name>
<feature type="transmembrane region" description="Helical" evidence="9">
    <location>
        <begin position="293"/>
        <end position="310"/>
    </location>
</feature>
<dbReference type="Pfam" id="PF04258">
    <property type="entry name" value="Peptidase_A22B"/>
    <property type="match status" value="1"/>
</dbReference>
<organism evidence="10 11">
    <name type="scientific">Botryotinia convoluta</name>
    <dbReference type="NCBI Taxonomy" id="54673"/>
    <lineage>
        <taxon>Eukaryota</taxon>
        <taxon>Fungi</taxon>
        <taxon>Dikarya</taxon>
        <taxon>Ascomycota</taxon>
        <taxon>Pezizomycotina</taxon>
        <taxon>Leotiomycetes</taxon>
        <taxon>Helotiales</taxon>
        <taxon>Sclerotiniaceae</taxon>
        <taxon>Botryotinia</taxon>
    </lineage>
</organism>
<dbReference type="GO" id="GO:0033619">
    <property type="term" value="P:membrane protein proteolysis"/>
    <property type="evidence" value="ECO:0007669"/>
    <property type="project" value="TreeGrafter"/>
</dbReference>
<feature type="transmembrane region" description="Helical" evidence="9">
    <location>
        <begin position="426"/>
        <end position="445"/>
    </location>
</feature>
<dbReference type="SMART" id="SM00730">
    <property type="entry name" value="PSN"/>
    <property type="match status" value="1"/>
</dbReference>
<evidence type="ECO:0000256" key="8">
    <source>
        <dbReference type="SAM" id="MobiDB-lite"/>
    </source>
</evidence>
<proteinExistence type="inferred from homology"/>
<feature type="transmembrane region" description="Helical" evidence="9">
    <location>
        <begin position="21"/>
        <end position="40"/>
    </location>
</feature>
<evidence type="ECO:0000313" key="11">
    <source>
        <dbReference type="Proteomes" id="UP000297527"/>
    </source>
</evidence>
<feature type="transmembrane region" description="Helical" evidence="9">
    <location>
        <begin position="330"/>
        <end position="352"/>
    </location>
</feature>
<accession>A0A4Z1I4W7</accession>
<dbReference type="PANTHER" id="PTHR12174">
    <property type="entry name" value="SIGNAL PEPTIDE PEPTIDASE"/>
    <property type="match status" value="1"/>
</dbReference>
<dbReference type="GO" id="GO:0098553">
    <property type="term" value="C:lumenal side of endoplasmic reticulum membrane"/>
    <property type="evidence" value="ECO:0007669"/>
    <property type="project" value="TreeGrafter"/>
</dbReference>
<evidence type="ECO:0000256" key="2">
    <source>
        <dbReference type="ARBA" id="ARBA00006859"/>
    </source>
</evidence>
<feature type="compositionally biased region" description="Basic and acidic residues" evidence="8">
    <location>
        <begin position="586"/>
        <end position="619"/>
    </location>
</feature>
<evidence type="ECO:0000256" key="3">
    <source>
        <dbReference type="ARBA" id="ARBA00022692"/>
    </source>
</evidence>
<comment type="caution">
    <text evidence="10">The sequence shown here is derived from an EMBL/GenBank/DDBJ whole genome shotgun (WGS) entry which is preliminary data.</text>
</comment>
<feature type="region of interest" description="Disordered" evidence="8">
    <location>
        <begin position="484"/>
        <end position="535"/>
    </location>
</feature>
<dbReference type="OrthoDB" id="29661at2759"/>
<feature type="compositionally biased region" description="Basic and acidic residues" evidence="8">
    <location>
        <begin position="487"/>
        <end position="535"/>
    </location>
</feature>
<dbReference type="Proteomes" id="UP000297527">
    <property type="component" value="Unassembled WGS sequence"/>
</dbReference>
<dbReference type="InterPro" id="IPR007369">
    <property type="entry name" value="Peptidase_A22B_SPP"/>
</dbReference>
<keyword evidence="3 9" id="KW-0812">Transmembrane</keyword>
<dbReference type="GO" id="GO:0006465">
    <property type="term" value="P:signal peptide processing"/>
    <property type="evidence" value="ECO:0007669"/>
    <property type="project" value="TreeGrafter"/>
</dbReference>
<sequence>MDNVKDLLAKYGSMIYTHREMIKLEIHVILAALFPIYIGAHASLQRPPSASPPRKYSSSNRLQTSDEEDEEESRAQMEGMTPSDAIIFPLLAAVALGSLYFIIKWLDDPAILNKILGWYFSALGIFGVGRLAKDSLDVGVGFIFPNVWTSGNNVFHIDQKSRRQVSEDGQGKLVNVGVMSPLPGRLSKINLPKGVTNALWDVRGLLRTNYTLHLHIKTILPHQKSPIKFTSLLGLLIGIATITAYNLMNAPWYLTNLMGFGFCYGSLQLISLTTFFTGSLVLFGLFFYDIIMVFYTPLMVTVATTLDVPIKLVFPAGESGRGSMLGLGDIVLPGILVALALRFDLYLHYLYLQKSSSPTISPSTTSKKALTKVSTTPIPSSKKPIYRPATGLWGERFWTSSFSSLSSSPLKTGVEGTRFPKPYFKAALAGYIIGMLVTLFVMNVWKHAQPALLYLVPGVVFSLWGTAAGRGELRVMWEFTEDGSLEDEGKKDEDGKKIEEGGKEKVDEKNEKKDDEKVKEKQISNGEVTKKEQKHEEIKTKLAEAIDTLMDDSDASSILSDGSISWPEDNGNANASEADDELVYNRSEKEKHERIGKTAKKGLREKERKREVEKKREMEKEMEDQIFLFSITGPGSRGAERTGEKTGMDGEGEGKKDR</sequence>
<evidence type="ECO:0000256" key="6">
    <source>
        <dbReference type="ARBA" id="ARBA00022989"/>
    </source>
</evidence>
<reference evidence="10 11" key="1">
    <citation type="submission" date="2017-12" db="EMBL/GenBank/DDBJ databases">
        <title>Comparative genomics of Botrytis spp.</title>
        <authorList>
            <person name="Valero-Jimenez C.A."/>
            <person name="Tapia P."/>
            <person name="Veloso J."/>
            <person name="Silva-Moreno E."/>
            <person name="Staats M."/>
            <person name="Valdes J.H."/>
            <person name="Van Kan J.A.L."/>
        </authorList>
    </citation>
    <scope>NUCLEOTIDE SEQUENCE [LARGE SCALE GENOMIC DNA]</scope>
    <source>
        <strain evidence="10 11">MUCL11595</strain>
    </source>
</reference>
<evidence type="ECO:0000313" key="10">
    <source>
        <dbReference type="EMBL" id="TGO51993.1"/>
    </source>
</evidence>
<keyword evidence="6 9" id="KW-1133">Transmembrane helix</keyword>
<comment type="subcellular location">
    <subcellularLocation>
        <location evidence="1">Endoplasmic reticulum membrane</location>
        <topology evidence="1">Multi-pass membrane protein</topology>
    </subcellularLocation>
</comment>